<gene>
    <name evidence="1" type="ORF">E0W60_19360</name>
</gene>
<dbReference type="KEGG" id="cox:E0W60_19360"/>
<sequence length="204" mass="21757">MVDPIYRKTDAGQDEIRTRARKLDHKLRALLLMVNGERRGQDLLAQVAGMGVGPDALDMLAAQGLVEPVHEAAPALAAAAAAPDAPARTSAAAADTNLFSVYAMRHGPAATPDAAQTTHPTHSAAEIDAFQRLYHFYTDVIGQHLGLRGYMLQVKVEKAQDLPALLTLREPLHAALLRAKGEITAHAILRELDSIAQDLPAVAG</sequence>
<evidence type="ECO:0000313" key="2">
    <source>
        <dbReference type="Proteomes" id="UP000295294"/>
    </source>
</evidence>
<dbReference type="Proteomes" id="UP000295294">
    <property type="component" value="Chromosome 2"/>
</dbReference>
<proteinExistence type="predicted"/>
<reference evidence="1 2" key="1">
    <citation type="submission" date="2019-03" db="EMBL/GenBank/DDBJ databases">
        <title>Efficiently degradation of phenoxyalkanoic acid herbicides by Cupriavidus oxalaticus strain X32.</title>
        <authorList>
            <person name="Sheng X."/>
        </authorList>
    </citation>
    <scope>NUCLEOTIDE SEQUENCE [LARGE SCALE GENOMIC DNA]</scope>
    <source>
        <strain evidence="1 2">X32</strain>
    </source>
</reference>
<evidence type="ECO:0000313" key="1">
    <source>
        <dbReference type="EMBL" id="QBY53255.1"/>
    </source>
</evidence>
<dbReference type="AlphaFoldDB" id="A0A4P7LCI3"/>
<protein>
    <recommendedName>
        <fullName evidence="3">Proline-rich protein</fullName>
    </recommendedName>
</protein>
<accession>A0A4P7LCI3</accession>
<dbReference type="EMBL" id="CP038635">
    <property type="protein sequence ID" value="QBY53255.1"/>
    <property type="molecule type" value="Genomic_DNA"/>
</dbReference>
<dbReference type="OrthoDB" id="8588059at2"/>
<evidence type="ECO:0008006" key="3">
    <source>
        <dbReference type="Google" id="ProtNLM"/>
    </source>
</evidence>
<name>A0A4P7LCI3_9BURK</name>
<organism evidence="1 2">
    <name type="scientific">Cupriavidus oxalaticus</name>
    <dbReference type="NCBI Taxonomy" id="96344"/>
    <lineage>
        <taxon>Bacteria</taxon>
        <taxon>Pseudomonadati</taxon>
        <taxon>Pseudomonadota</taxon>
        <taxon>Betaproteobacteria</taxon>
        <taxon>Burkholderiales</taxon>
        <taxon>Burkholderiaceae</taxon>
        <taxon>Cupriavidus</taxon>
    </lineage>
</organism>
<dbReference type="RefSeq" id="WP_135705300.1">
    <property type="nucleotide sequence ID" value="NZ_CP038635.1"/>
</dbReference>